<dbReference type="HOGENOM" id="CLU_2776189_0_0_1"/>
<dbReference type="Proteomes" id="UP000053424">
    <property type="component" value="Unassembled WGS sequence"/>
</dbReference>
<proteinExistence type="predicted"/>
<sequence length="69" mass="8243">MELVKRTQNGAIINRLVYSYSFDEHHHHHRDSRPCTFHSTRSFTPSHNEREVTGWHYFFGNQRTLTASI</sequence>
<keyword evidence="2" id="KW-1185">Reference proteome</keyword>
<dbReference type="EMBL" id="KN831780">
    <property type="protein sequence ID" value="KIM41457.1"/>
    <property type="molecule type" value="Genomic_DNA"/>
</dbReference>
<dbReference type="AlphaFoldDB" id="A0A0C2YK89"/>
<gene>
    <name evidence="1" type="ORF">M413DRAFT_149155</name>
</gene>
<protein>
    <submittedName>
        <fullName evidence="1">Uncharacterized protein</fullName>
    </submittedName>
</protein>
<reference evidence="1 2" key="1">
    <citation type="submission" date="2014-04" db="EMBL/GenBank/DDBJ databases">
        <authorList>
            <consortium name="DOE Joint Genome Institute"/>
            <person name="Kuo A."/>
            <person name="Gay G."/>
            <person name="Dore J."/>
            <person name="Kohler A."/>
            <person name="Nagy L.G."/>
            <person name="Floudas D."/>
            <person name="Copeland A."/>
            <person name="Barry K.W."/>
            <person name="Cichocki N."/>
            <person name="Veneault-Fourrey C."/>
            <person name="LaButti K."/>
            <person name="Lindquist E.A."/>
            <person name="Lipzen A."/>
            <person name="Lundell T."/>
            <person name="Morin E."/>
            <person name="Murat C."/>
            <person name="Sun H."/>
            <person name="Tunlid A."/>
            <person name="Henrissat B."/>
            <person name="Grigoriev I.V."/>
            <person name="Hibbett D.S."/>
            <person name="Martin F."/>
            <person name="Nordberg H.P."/>
            <person name="Cantor M.N."/>
            <person name="Hua S.X."/>
        </authorList>
    </citation>
    <scope>NUCLEOTIDE SEQUENCE [LARGE SCALE GENOMIC DNA]</scope>
    <source>
        <strain evidence="2">h7</strain>
    </source>
</reference>
<name>A0A0C2YK89_HEBCY</name>
<reference evidence="2" key="2">
    <citation type="submission" date="2015-01" db="EMBL/GenBank/DDBJ databases">
        <title>Evolutionary Origins and Diversification of the Mycorrhizal Mutualists.</title>
        <authorList>
            <consortium name="DOE Joint Genome Institute"/>
            <consortium name="Mycorrhizal Genomics Consortium"/>
            <person name="Kohler A."/>
            <person name="Kuo A."/>
            <person name="Nagy L.G."/>
            <person name="Floudas D."/>
            <person name="Copeland A."/>
            <person name="Barry K.W."/>
            <person name="Cichocki N."/>
            <person name="Veneault-Fourrey C."/>
            <person name="LaButti K."/>
            <person name="Lindquist E.A."/>
            <person name="Lipzen A."/>
            <person name="Lundell T."/>
            <person name="Morin E."/>
            <person name="Murat C."/>
            <person name="Riley R."/>
            <person name="Ohm R."/>
            <person name="Sun H."/>
            <person name="Tunlid A."/>
            <person name="Henrissat B."/>
            <person name="Grigoriev I.V."/>
            <person name="Hibbett D.S."/>
            <person name="Martin F."/>
        </authorList>
    </citation>
    <scope>NUCLEOTIDE SEQUENCE [LARGE SCALE GENOMIC DNA]</scope>
    <source>
        <strain evidence="2">h7</strain>
    </source>
</reference>
<evidence type="ECO:0000313" key="2">
    <source>
        <dbReference type="Proteomes" id="UP000053424"/>
    </source>
</evidence>
<evidence type="ECO:0000313" key="1">
    <source>
        <dbReference type="EMBL" id="KIM41457.1"/>
    </source>
</evidence>
<organism evidence="1 2">
    <name type="scientific">Hebeloma cylindrosporum</name>
    <dbReference type="NCBI Taxonomy" id="76867"/>
    <lineage>
        <taxon>Eukaryota</taxon>
        <taxon>Fungi</taxon>
        <taxon>Dikarya</taxon>
        <taxon>Basidiomycota</taxon>
        <taxon>Agaricomycotina</taxon>
        <taxon>Agaricomycetes</taxon>
        <taxon>Agaricomycetidae</taxon>
        <taxon>Agaricales</taxon>
        <taxon>Agaricineae</taxon>
        <taxon>Hymenogastraceae</taxon>
        <taxon>Hebeloma</taxon>
    </lineage>
</organism>
<accession>A0A0C2YK89</accession>